<evidence type="ECO:0000259" key="10">
    <source>
        <dbReference type="PROSITE" id="PS51465"/>
    </source>
</evidence>
<dbReference type="GO" id="GO:0016323">
    <property type="term" value="C:basolateral plasma membrane"/>
    <property type="evidence" value="ECO:0007669"/>
    <property type="project" value="TreeGrafter"/>
</dbReference>
<evidence type="ECO:0000256" key="3">
    <source>
        <dbReference type="ARBA" id="ARBA00022475"/>
    </source>
</evidence>
<feature type="transmembrane region" description="Helical" evidence="8">
    <location>
        <begin position="297"/>
        <end position="320"/>
    </location>
</feature>
<dbReference type="InterPro" id="IPR036259">
    <property type="entry name" value="MFS_trans_sf"/>
</dbReference>
<protein>
    <recommendedName>
        <fullName evidence="8">Solute carrier organic anion transporter family member</fullName>
    </recommendedName>
</protein>
<dbReference type="Proteomes" id="UP000728032">
    <property type="component" value="Unassembled WGS sequence"/>
</dbReference>
<evidence type="ECO:0000256" key="5">
    <source>
        <dbReference type="ARBA" id="ARBA00022989"/>
    </source>
</evidence>
<dbReference type="AlphaFoldDB" id="A0A7R9M471"/>
<keyword evidence="3" id="KW-1003">Cell membrane</keyword>
<feature type="transmembrane region" description="Helical" evidence="8">
    <location>
        <begin position="457"/>
        <end position="482"/>
    </location>
</feature>
<dbReference type="EMBL" id="CAJPVJ010006475">
    <property type="protein sequence ID" value="CAG2170465.1"/>
    <property type="molecule type" value="Genomic_DNA"/>
</dbReference>
<proteinExistence type="inferred from homology"/>
<feature type="transmembrane region" description="Helical" evidence="8">
    <location>
        <begin position="549"/>
        <end position="571"/>
    </location>
</feature>
<dbReference type="OrthoDB" id="5062115at2759"/>
<feature type="domain" description="Major facilitator superfamily (MFS) profile" evidence="9">
    <location>
        <begin position="1"/>
        <end position="575"/>
    </location>
</feature>
<dbReference type="InterPro" id="IPR004156">
    <property type="entry name" value="OATP"/>
</dbReference>
<feature type="transmembrane region" description="Helical" evidence="8">
    <location>
        <begin position="35"/>
        <end position="56"/>
    </location>
</feature>
<comment type="similarity">
    <text evidence="2 8">Belongs to the organo anion transporter (TC 2.A.60) family.</text>
</comment>
<dbReference type="GO" id="GO:0043252">
    <property type="term" value="P:sodium-independent organic anion transport"/>
    <property type="evidence" value="ECO:0007669"/>
    <property type="project" value="TreeGrafter"/>
</dbReference>
<reference evidence="11" key="1">
    <citation type="submission" date="2020-11" db="EMBL/GenBank/DDBJ databases">
        <authorList>
            <person name="Tran Van P."/>
        </authorList>
    </citation>
    <scope>NUCLEOTIDE SEQUENCE</scope>
</reference>
<keyword evidence="4 8" id="KW-0812">Transmembrane</keyword>
<dbReference type="PROSITE" id="PS50850">
    <property type="entry name" value="MFS"/>
    <property type="match status" value="1"/>
</dbReference>
<evidence type="ECO:0000256" key="8">
    <source>
        <dbReference type="RuleBase" id="RU362056"/>
    </source>
</evidence>
<gene>
    <name evidence="11" type="ORF">ONB1V03_LOCUS9935</name>
</gene>
<dbReference type="Gene3D" id="1.20.1250.20">
    <property type="entry name" value="MFS general substrate transporter like domains"/>
    <property type="match status" value="1"/>
</dbReference>
<feature type="transmembrane region" description="Helical" evidence="8">
    <location>
        <begin position="100"/>
        <end position="123"/>
    </location>
</feature>
<name>A0A7R9M471_9ACAR</name>
<evidence type="ECO:0000313" key="11">
    <source>
        <dbReference type="EMBL" id="CAD7653278.1"/>
    </source>
</evidence>
<evidence type="ECO:0000256" key="1">
    <source>
        <dbReference type="ARBA" id="ARBA00004651"/>
    </source>
</evidence>
<evidence type="ECO:0000256" key="2">
    <source>
        <dbReference type="ARBA" id="ARBA00009657"/>
    </source>
</evidence>
<keyword evidence="8" id="KW-0406">Ion transport</keyword>
<dbReference type="SUPFAM" id="SSF103473">
    <property type="entry name" value="MFS general substrate transporter"/>
    <property type="match status" value="1"/>
</dbReference>
<dbReference type="SUPFAM" id="SSF100895">
    <property type="entry name" value="Kazal-type serine protease inhibitors"/>
    <property type="match status" value="1"/>
</dbReference>
<dbReference type="GO" id="GO:0015347">
    <property type="term" value="F:sodium-independent organic anion transmembrane transporter activity"/>
    <property type="evidence" value="ECO:0007669"/>
    <property type="project" value="TreeGrafter"/>
</dbReference>
<dbReference type="NCBIfam" id="TIGR00805">
    <property type="entry name" value="oat"/>
    <property type="match status" value="1"/>
</dbReference>
<feature type="transmembrane region" description="Helical" evidence="8">
    <location>
        <begin position="6"/>
        <end position="28"/>
    </location>
</feature>
<sequence>MKSTESGLIAGGYDVGAFLFLAPISYFGGTRSKPLFISSGIIVMGVGALVFSLPYFTSGRYEFSEEVESICLKTLNTFNETSNTFCSKQNSHKNLSNYKWIFFFGQFLHGVGATPLYTLGCTYLDESLPTKLSSLYLGIFYSMAIVGPAVGYVFGGQMLKWLYVDWISVDSKELGLSNTSPVWVGAWYLVFIIGFMLSLVIFFPISLFPKELPDTKNIRKQKVSEAHSIHNNTDAVDNKDFGQSVKDFPKSLMILLRNPTFMFLNLTGASEGMVLSALASFLPKIIEQQFSLATSTAALMVGIVSIPGAGGGTFLGGYIVNRYDLKCAAIIKFCIFCSVVSICLSSAFLISCPNVNFAGLTDAYPNQSSTVLDIDSKCNSDCFCSSYQYDPVCGLNNQMYYSACYAGCRHVSLSENSKHYSDCKCLKPLMNSSQMNPISSGFTIEAKRNKCESECKLLPYFLFMIFLCEFFAFLIAMPSLTATLRCVADSQKSFALGIQWIGVRILGTIPAPLIFGSLIDLSCILWQKTCDKSSGACLVYDNQLMATNILGIVFFLKVLSFIFLFFSWFLYKSPQTETNAGPQNGLQSLHNEGMEMSAQPINFCPKLNLNDNSTKL</sequence>
<keyword evidence="5 8" id="KW-1133">Transmembrane helix</keyword>
<evidence type="ECO:0000313" key="12">
    <source>
        <dbReference type="Proteomes" id="UP000728032"/>
    </source>
</evidence>
<feature type="transmembrane region" description="Helical" evidence="8">
    <location>
        <begin position="186"/>
        <end position="208"/>
    </location>
</feature>
<accession>A0A7R9M471</accession>
<dbReference type="InterPro" id="IPR002350">
    <property type="entry name" value="Kazal_dom"/>
</dbReference>
<keyword evidence="8" id="KW-0813">Transport</keyword>
<dbReference type="PANTHER" id="PTHR11388:SF100">
    <property type="entry name" value="SOLUTE CARRIER ORGANIC ANION TRANSPORTER FAMILY MEMBER 4A1"/>
    <property type="match status" value="1"/>
</dbReference>
<dbReference type="PROSITE" id="PS51465">
    <property type="entry name" value="KAZAL_2"/>
    <property type="match status" value="1"/>
</dbReference>
<feature type="domain" description="Kazal-like" evidence="10">
    <location>
        <begin position="372"/>
        <end position="424"/>
    </location>
</feature>
<feature type="transmembrane region" description="Helical" evidence="8">
    <location>
        <begin position="135"/>
        <end position="154"/>
    </location>
</feature>
<dbReference type="InterPro" id="IPR020846">
    <property type="entry name" value="MFS_dom"/>
</dbReference>
<evidence type="ECO:0000256" key="7">
    <source>
        <dbReference type="ARBA" id="ARBA00023157"/>
    </source>
</evidence>
<organism evidence="11">
    <name type="scientific">Oppiella nova</name>
    <dbReference type="NCBI Taxonomy" id="334625"/>
    <lineage>
        <taxon>Eukaryota</taxon>
        <taxon>Metazoa</taxon>
        <taxon>Ecdysozoa</taxon>
        <taxon>Arthropoda</taxon>
        <taxon>Chelicerata</taxon>
        <taxon>Arachnida</taxon>
        <taxon>Acari</taxon>
        <taxon>Acariformes</taxon>
        <taxon>Sarcoptiformes</taxon>
        <taxon>Oribatida</taxon>
        <taxon>Brachypylina</taxon>
        <taxon>Oppioidea</taxon>
        <taxon>Oppiidae</taxon>
        <taxon>Oppiella</taxon>
    </lineage>
</organism>
<dbReference type="GO" id="GO:0006811">
    <property type="term" value="P:monoatomic ion transport"/>
    <property type="evidence" value="ECO:0007669"/>
    <property type="project" value="UniProtKB-KW"/>
</dbReference>
<feature type="transmembrane region" description="Helical" evidence="8">
    <location>
        <begin position="494"/>
        <end position="519"/>
    </location>
</feature>
<evidence type="ECO:0000259" key="9">
    <source>
        <dbReference type="PROSITE" id="PS50850"/>
    </source>
</evidence>
<feature type="transmembrane region" description="Helical" evidence="8">
    <location>
        <begin position="327"/>
        <end position="350"/>
    </location>
</feature>
<comment type="caution">
    <text evidence="8">Lacks conserved residue(s) required for the propagation of feature annotation.</text>
</comment>
<dbReference type="EMBL" id="OC921300">
    <property type="protein sequence ID" value="CAD7653278.1"/>
    <property type="molecule type" value="Genomic_DNA"/>
</dbReference>
<keyword evidence="7" id="KW-1015">Disulfide bond</keyword>
<dbReference type="PANTHER" id="PTHR11388">
    <property type="entry name" value="ORGANIC ANION TRANSPORTER"/>
    <property type="match status" value="1"/>
</dbReference>
<evidence type="ECO:0000256" key="6">
    <source>
        <dbReference type="ARBA" id="ARBA00023136"/>
    </source>
</evidence>
<comment type="subcellular location">
    <subcellularLocation>
        <location evidence="1 8">Cell membrane</location>
        <topology evidence="1 8">Multi-pass membrane protein</topology>
    </subcellularLocation>
</comment>
<feature type="transmembrane region" description="Helical" evidence="8">
    <location>
        <begin position="260"/>
        <end position="282"/>
    </location>
</feature>
<evidence type="ECO:0000256" key="4">
    <source>
        <dbReference type="ARBA" id="ARBA00022692"/>
    </source>
</evidence>
<dbReference type="Pfam" id="PF03137">
    <property type="entry name" value="OATP"/>
    <property type="match status" value="1"/>
</dbReference>
<dbReference type="Pfam" id="PF07648">
    <property type="entry name" value="Kazal_2"/>
    <property type="match status" value="1"/>
</dbReference>
<dbReference type="InterPro" id="IPR036058">
    <property type="entry name" value="Kazal_dom_sf"/>
</dbReference>
<keyword evidence="12" id="KW-1185">Reference proteome</keyword>
<keyword evidence="6 8" id="KW-0472">Membrane</keyword>